<gene>
    <name evidence="2" type="ORF">L195_g041707</name>
</gene>
<dbReference type="EMBL" id="ASHM01049261">
    <property type="protein sequence ID" value="PNX85637.1"/>
    <property type="molecule type" value="Genomic_DNA"/>
</dbReference>
<proteinExistence type="predicted"/>
<evidence type="ECO:0000313" key="3">
    <source>
        <dbReference type="Proteomes" id="UP000236291"/>
    </source>
</evidence>
<accession>A0A2K3M4C1</accession>
<protein>
    <submittedName>
        <fullName evidence="2">Uncharacterized protein</fullName>
    </submittedName>
</protein>
<reference evidence="2 3" key="1">
    <citation type="journal article" date="2014" name="Am. J. Bot.">
        <title>Genome assembly and annotation for red clover (Trifolium pratense; Fabaceae).</title>
        <authorList>
            <person name="Istvanek J."/>
            <person name="Jaros M."/>
            <person name="Krenek A."/>
            <person name="Repkova J."/>
        </authorList>
    </citation>
    <scope>NUCLEOTIDE SEQUENCE [LARGE SCALE GENOMIC DNA]</scope>
    <source>
        <strain evidence="3">cv. Tatra</strain>
        <tissue evidence="2">Young leaves</tissue>
    </source>
</reference>
<organism evidence="2 3">
    <name type="scientific">Trifolium pratense</name>
    <name type="common">Red clover</name>
    <dbReference type="NCBI Taxonomy" id="57577"/>
    <lineage>
        <taxon>Eukaryota</taxon>
        <taxon>Viridiplantae</taxon>
        <taxon>Streptophyta</taxon>
        <taxon>Embryophyta</taxon>
        <taxon>Tracheophyta</taxon>
        <taxon>Spermatophyta</taxon>
        <taxon>Magnoliopsida</taxon>
        <taxon>eudicotyledons</taxon>
        <taxon>Gunneridae</taxon>
        <taxon>Pentapetalae</taxon>
        <taxon>rosids</taxon>
        <taxon>fabids</taxon>
        <taxon>Fabales</taxon>
        <taxon>Fabaceae</taxon>
        <taxon>Papilionoideae</taxon>
        <taxon>50 kb inversion clade</taxon>
        <taxon>NPAAA clade</taxon>
        <taxon>Hologalegina</taxon>
        <taxon>IRL clade</taxon>
        <taxon>Trifolieae</taxon>
        <taxon>Trifolium</taxon>
    </lineage>
</organism>
<evidence type="ECO:0000256" key="1">
    <source>
        <dbReference type="SAM" id="Phobius"/>
    </source>
</evidence>
<keyword evidence="1" id="KW-0812">Transmembrane</keyword>
<evidence type="ECO:0000313" key="2">
    <source>
        <dbReference type="EMBL" id="PNX85637.1"/>
    </source>
</evidence>
<keyword evidence="1" id="KW-1133">Transmembrane helix</keyword>
<sequence>MISRGFGRLFAISAQKDSKVMDMGVSEGAAWRWLFLWRQEEDRWAWGLDESRSFSVKSDYSLLAKECLHFDLVLALPSVLALPLALVLALPPMLAVVVEMGATLGATF</sequence>
<keyword evidence="1" id="KW-0472">Membrane</keyword>
<reference evidence="2 3" key="2">
    <citation type="journal article" date="2017" name="Front. Plant Sci.">
        <title>Gene Classification and Mining of Molecular Markers Useful in Red Clover (Trifolium pratense) Breeding.</title>
        <authorList>
            <person name="Istvanek J."/>
            <person name="Dluhosova J."/>
            <person name="Dluhos P."/>
            <person name="Patkova L."/>
            <person name="Nedelnik J."/>
            <person name="Repkova J."/>
        </authorList>
    </citation>
    <scope>NUCLEOTIDE SEQUENCE [LARGE SCALE GENOMIC DNA]</scope>
    <source>
        <strain evidence="3">cv. Tatra</strain>
        <tissue evidence="2">Young leaves</tissue>
    </source>
</reference>
<name>A0A2K3M4C1_TRIPR</name>
<comment type="caution">
    <text evidence="2">The sequence shown here is derived from an EMBL/GenBank/DDBJ whole genome shotgun (WGS) entry which is preliminary data.</text>
</comment>
<dbReference type="AlphaFoldDB" id="A0A2K3M4C1"/>
<feature type="transmembrane region" description="Helical" evidence="1">
    <location>
        <begin position="67"/>
        <end position="90"/>
    </location>
</feature>
<dbReference type="Proteomes" id="UP000236291">
    <property type="component" value="Unassembled WGS sequence"/>
</dbReference>